<sequence>MAGCYSSDVLSWQGLVEISWVTQLPAMAFGGFMGLSFLLLFCLCCSSPPPLPLLELARGESSQRPPKRRKVLGGWSAWVIHRCTMYIRCYKASLCERSLLVVQEGNLSKRQTWADAREEAAMVANLRTQTVYILESFGNPSSSIMARFRMLWPALQPWREVTFFCIYSTRLERAARLLFRLSLASALAVVFRQLLFGAFKRHGHEVCALRPENLAEAPPVAAMCCFVARLAWTPLHADFMQQYRCRCLRWVAVTQGLLSSSVIVVLFLSNTSDADGIWWMFCFITIIVLDLGVLPFLSTVFWVLLSSMALICNYGAVKALREQLPSEDQKKMPPVPASESKAEKARVTINSEPSVVEEPKSLLFRNSSKEHSKAQVGQVLSVLPGATPEEETTQHRDALSMLQHWKQ</sequence>
<evidence type="ECO:0000313" key="4">
    <source>
        <dbReference type="EMBL" id="CAL4801552.1"/>
    </source>
</evidence>
<feature type="transmembrane region" description="Helical" evidence="2">
    <location>
        <begin position="219"/>
        <end position="235"/>
    </location>
</feature>
<accession>A0A9P1DPY9</accession>
<gene>
    <name evidence="3" type="ORF">C1SCF055_LOCUS39154</name>
</gene>
<comment type="caution">
    <text evidence="3">The sequence shown here is derived from an EMBL/GenBank/DDBJ whole genome shotgun (WGS) entry which is preliminary data.</text>
</comment>
<feature type="transmembrane region" description="Helical" evidence="2">
    <location>
        <begin position="247"/>
        <end position="270"/>
    </location>
</feature>
<dbReference type="AlphaFoldDB" id="A0A9P1DPY9"/>
<keyword evidence="2" id="KW-0472">Membrane</keyword>
<dbReference type="EMBL" id="CAMXCT020006246">
    <property type="protein sequence ID" value="CAL1167615.1"/>
    <property type="molecule type" value="Genomic_DNA"/>
</dbReference>
<evidence type="ECO:0000256" key="2">
    <source>
        <dbReference type="SAM" id="Phobius"/>
    </source>
</evidence>
<feature type="transmembrane region" description="Helical" evidence="2">
    <location>
        <begin position="20"/>
        <end position="43"/>
    </location>
</feature>
<evidence type="ECO:0000313" key="5">
    <source>
        <dbReference type="Proteomes" id="UP001152797"/>
    </source>
</evidence>
<proteinExistence type="predicted"/>
<dbReference type="EMBL" id="CAMXCT030006246">
    <property type="protein sequence ID" value="CAL4801552.1"/>
    <property type="molecule type" value="Genomic_DNA"/>
</dbReference>
<dbReference type="Proteomes" id="UP001152797">
    <property type="component" value="Unassembled WGS sequence"/>
</dbReference>
<evidence type="ECO:0000256" key="1">
    <source>
        <dbReference type="SAM" id="MobiDB-lite"/>
    </source>
</evidence>
<organism evidence="3">
    <name type="scientific">Cladocopium goreaui</name>
    <dbReference type="NCBI Taxonomy" id="2562237"/>
    <lineage>
        <taxon>Eukaryota</taxon>
        <taxon>Sar</taxon>
        <taxon>Alveolata</taxon>
        <taxon>Dinophyceae</taxon>
        <taxon>Suessiales</taxon>
        <taxon>Symbiodiniaceae</taxon>
        <taxon>Cladocopium</taxon>
    </lineage>
</organism>
<keyword evidence="5" id="KW-1185">Reference proteome</keyword>
<evidence type="ECO:0000313" key="3">
    <source>
        <dbReference type="EMBL" id="CAI4014240.1"/>
    </source>
</evidence>
<reference evidence="4 5" key="2">
    <citation type="submission" date="2024-05" db="EMBL/GenBank/DDBJ databases">
        <authorList>
            <person name="Chen Y."/>
            <person name="Shah S."/>
            <person name="Dougan E. K."/>
            <person name="Thang M."/>
            <person name="Chan C."/>
        </authorList>
    </citation>
    <scope>NUCLEOTIDE SEQUENCE [LARGE SCALE GENOMIC DNA]</scope>
</reference>
<feature type="transmembrane region" description="Helical" evidence="2">
    <location>
        <begin position="177"/>
        <end position="199"/>
    </location>
</feature>
<keyword evidence="2" id="KW-0812">Transmembrane</keyword>
<feature type="transmembrane region" description="Helical" evidence="2">
    <location>
        <begin position="276"/>
        <end position="305"/>
    </location>
</feature>
<reference evidence="3" key="1">
    <citation type="submission" date="2022-10" db="EMBL/GenBank/DDBJ databases">
        <authorList>
            <person name="Chen Y."/>
            <person name="Dougan E. K."/>
            <person name="Chan C."/>
            <person name="Rhodes N."/>
            <person name="Thang M."/>
        </authorList>
    </citation>
    <scope>NUCLEOTIDE SEQUENCE</scope>
</reference>
<feature type="region of interest" description="Disordered" evidence="1">
    <location>
        <begin position="382"/>
        <end position="407"/>
    </location>
</feature>
<keyword evidence="2" id="KW-1133">Transmembrane helix</keyword>
<protein>
    <submittedName>
        <fullName evidence="3">Uncharacterized protein</fullName>
    </submittedName>
</protein>
<name>A0A9P1DPY9_9DINO</name>
<dbReference type="EMBL" id="CAMXCT010006246">
    <property type="protein sequence ID" value="CAI4014240.1"/>
    <property type="molecule type" value="Genomic_DNA"/>
</dbReference>